<dbReference type="GO" id="GO:0005524">
    <property type="term" value="F:ATP binding"/>
    <property type="evidence" value="ECO:0007669"/>
    <property type="project" value="UniProtKB-KW"/>
</dbReference>
<gene>
    <name evidence="7" type="ORF">CA2015_0585</name>
</gene>
<dbReference type="PANTHER" id="PTHR43311">
    <property type="entry name" value="GLUTAMATE--TRNA LIGASE"/>
    <property type="match status" value="1"/>
</dbReference>
<dbReference type="PROSITE" id="PS00178">
    <property type="entry name" value="AA_TRNA_LIGASE_I"/>
    <property type="match status" value="1"/>
</dbReference>
<dbReference type="STRING" id="320787.CA2015_0585"/>
<dbReference type="InterPro" id="IPR014729">
    <property type="entry name" value="Rossmann-like_a/b/a_fold"/>
</dbReference>
<keyword evidence="8" id="KW-1185">Reference proteome</keyword>
<evidence type="ECO:0000256" key="3">
    <source>
        <dbReference type="ARBA" id="ARBA00022840"/>
    </source>
</evidence>
<comment type="similarity">
    <text evidence="5">Belongs to the class-I aminoacyl-tRNA synthetase family.</text>
</comment>
<dbReference type="InterPro" id="IPR049940">
    <property type="entry name" value="GluQ/Sye"/>
</dbReference>
<evidence type="ECO:0000256" key="4">
    <source>
        <dbReference type="ARBA" id="ARBA00023146"/>
    </source>
</evidence>
<feature type="domain" description="Glutamyl/glutaminyl-tRNA synthetase class Ib catalytic" evidence="6">
    <location>
        <begin position="5"/>
        <end position="266"/>
    </location>
</feature>
<keyword evidence="5" id="KW-0648">Protein biosynthesis</keyword>
<dbReference type="GO" id="GO:0006424">
    <property type="term" value="P:glutamyl-tRNA aminoacylation"/>
    <property type="evidence" value="ECO:0007669"/>
    <property type="project" value="TreeGrafter"/>
</dbReference>
<evidence type="ECO:0000259" key="6">
    <source>
        <dbReference type="Pfam" id="PF00749"/>
    </source>
</evidence>
<reference evidence="7 8" key="1">
    <citation type="submission" date="2015-07" db="EMBL/GenBank/DDBJ databases">
        <authorList>
            <person name="Kim K.M."/>
        </authorList>
    </citation>
    <scope>NUCLEOTIDE SEQUENCE [LARGE SCALE GENOMIC DNA]</scope>
    <source>
        <strain evidence="7 8">KCTC 12363</strain>
    </source>
</reference>
<evidence type="ECO:0000313" key="7">
    <source>
        <dbReference type="EMBL" id="AKP50052.1"/>
    </source>
</evidence>
<protein>
    <submittedName>
        <fullName evidence="7">Glutamyl-Q-tRNA synthetase</fullName>
    </submittedName>
</protein>
<evidence type="ECO:0000256" key="5">
    <source>
        <dbReference type="RuleBase" id="RU363037"/>
    </source>
</evidence>
<sequence>MKLHKTRLAPTPSGYLHLGNVISFLITVSLAKKHGAKILLRIDDLDQKRVRSEYIQDIFDTLEFLEIPYDEGPRDSKEFLKDYSQVHRIPIYKDIIYELIDKNLIFSCDCSRKTLLNKHPKKWYTGTCLHRNIPLWKSQTSLRLKTEKNASVDLNTYSKGQKSYILPRAMDFFMVQKKDRFASYQLASMADDMNFGINLIVRGMDLLPSTIAQVYLSNQLDDNKFIHSTFHHHLLIKKEGKKLSKSIGSYSISQMRKAGMKKESIYQLAGKYLNLKSTVSNLEEFSSLFLSSIPQSSK</sequence>
<keyword evidence="1 5" id="KW-0436">Ligase</keyword>
<evidence type="ECO:0000256" key="1">
    <source>
        <dbReference type="ARBA" id="ARBA00022598"/>
    </source>
</evidence>
<dbReference type="Proteomes" id="UP000036520">
    <property type="component" value="Chromosome"/>
</dbReference>
<evidence type="ECO:0000256" key="2">
    <source>
        <dbReference type="ARBA" id="ARBA00022741"/>
    </source>
</evidence>
<dbReference type="GO" id="GO:0004818">
    <property type="term" value="F:glutamate-tRNA ligase activity"/>
    <property type="evidence" value="ECO:0007669"/>
    <property type="project" value="TreeGrafter"/>
</dbReference>
<accession>A0A0H4PP97</accession>
<dbReference type="PATRIC" id="fig|320787.5.peg.661"/>
<keyword evidence="4 5" id="KW-0030">Aminoacyl-tRNA synthetase</keyword>
<dbReference type="PRINTS" id="PR00987">
    <property type="entry name" value="TRNASYNTHGLU"/>
</dbReference>
<name>A0A0H4PP97_9BACT</name>
<dbReference type="PANTHER" id="PTHR43311:SF2">
    <property type="entry name" value="GLUTAMATE--TRNA LIGASE, MITOCHONDRIAL-RELATED"/>
    <property type="match status" value="1"/>
</dbReference>
<keyword evidence="3 5" id="KW-0067">ATP-binding</keyword>
<dbReference type="RefSeq" id="WP_048640534.1">
    <property type="nucleotide sequence ID" value="NZ_CAXBGM010000074.1"/>
</dbReference>
<dbReference type="InterPro" id="IPR001412">
    <property type="entry name" value="aa-tRNA-synth_I_CS"/>
</dbReference>
<evidence type="ECO:0000313" key="8">
    <source>
        <dbReference type="Proteomes" id="UP000036520"/>
    </source>
</evidence>
<dbReference type="InterPro" id="IPR020058">
    <property type="entry name" value="Glu/Gln-tRNA-synth_Ib_cat-dom"/>
</dbReference>
<dbReference type="InterPro" id="IPR000924">
    <property type="entry name" value="Glu/Gln-tRNA-synth"/>
</dbReference>
<keyword evidence="2 5" id="KW-0547">Nucleotide-binding</keyword>
<dbReference type="SUPFAM" id="SSF52374">
    <property type="entry name" value="Nucleotidylyl transferase"/>
    <property type="match status" value="1"/>
</dbReference>
<dbReference type="OrthoDB" id="9807503at2"/>
<proteinExistence type="inferred from homology"/>
<dbReference type="AlphaFoldDB" id="A0A0H4PP97"/>
<dbReference type="KEGG" id="camu:CA2015_0585"/>
<dbReference type="Gene3D" id="3.40.50.620">
    <property type="entry name" value="HUPs"/>
    <property type="match status" value="1"/>
</dbReference>
<dbReference type="Pfam" id="PF00749">
    <property type="entry name" value="tRNA-synt_1c"/>
    <property type="match status" value="1"/>
</dbReference>
<dbReference type="EMBL" id="CP012040">
    <property type="protein sequence ID" value="AKP50052.1"/>
    <property type="molecule type" value="Genomic_DNA"/>
</dbReference>
<organism evidence="7 8">
    <name type="scientific">Cyclobacterium amurskyense</name>
    <dbReference type="NCBI Taxonomy" id="320787"/>
    <lineage>
        <taxon>Bacteria</taxon>
        <taxon>Pseudomonadati</taxon>
        <taxon>Bacteroidota</taxon>
        <taxon>Cytophagia</taxon>
        <taxon>Cytophagales</taxon>
        <taxon>Cyclobacteriaceae</taxon>
        <taxon>Cyclobacterium</taxon>
    </lineage>
</organism>